<dbReference type="Proteomes" id="UP000887572">
    <property type="component" value="Unplaced"/>
</dbReference>
<name>A0A914IB03_GLORO</name>
<dbReference type="AlphaFoldDB" id="A0A914IB03"/>
<evidence type="ECO:0000313" key="1">
    <source>
        <dbReference type="Proteomes" id="UP000887572"/>
    </source>
</evidence>
<evidence type="ECO:0000313" key="2">
    <source>
        <dbReference type="WBParaSite" id="Gr19_v10_g917.t1"/>
    </source>
</evidence>
<organism evidence="1 2">
    <name type="scientific">Globodera rostochiensis</name>
    <name type="common">Golden nematode worm</name>
    <name type="synonym">Heterodera rostochiensis</name>
    <dbReference type="NCBI Taxonomy" id="31243"/>
    <lineage>
        <taxon>Eukaryota</taxon>
        <taxon>Metazoa</taxon>
        <taxon>Ecdysozoa</taxon>
        <taxon>Nematoda</taxon>
        <taxon>Chromadorea</taxon>
        <taxon>Rhabditida</taxon>
        <taxon>Tylenchina</taxon>
        <taxon>Tylenchomorpha</taxon>
        <taxon>Tylenchoidea</taxon>
        <taxon>Heteroderidae</taxon>
        <taxon>Heteroderinae</taxon>
        <taxon>Globodera</taxon>
    </lineage>
</organism>
<proteinExistence type="predicted"/>
<accession>A0A914IB03</accession>
<reference evidence="2" key="1">
    <citation type="submission" date="2022-11" db="UniProtKB">
        <authorList>
            <consortium name="WormBaseParasite"/>
        </authorList>
    </citation>
    <scope>IDENTIFICATION</scope>
</reference>
<protein>
    <submittedName>
        <fullName evidence="2">Lon proteolytic domain-containing protein</fullName>
    </submittedName>
</protein>
<sequence>MPIHALDIMGYNKHCSTPLSMSQARGSMRGTAAGIKAMVMPRDNMREFQRLETQDKGEVRLIYISRCSQLWAEMLEEE</sequence>
<dbReference type="WBParaSite" id="Gr19_v10_g917.t1">
    <property type="protein sequence ID" value="Gr19_v10_g917.t1"/>
    <property type="gene ID" value="Gr19_v10_g917"/>
</dbReference>
<keyword evidence="1" id="KW-1185">Reference proteome</keyword>